<dbReference type="OrthoDB" id="3483554at2759"/>
<evidence type="ECO:0000313" key="1">
    <source>
        <dbReference type="EMBL" id="CZS92402.1"/>
    </source>
</evidence>
<evidence type="ECO:0000313" key="2">
    <source>
        <dbReference type="Proteomes" id="UP000178912"/>
    </source>
</evidence>
<dbReference type="Proteomes" id="UP000178912">
    <property type="component" value="Unassembled WGS sequence"/>
</dbReference>
<dbReference type="EMBL" id="FJUX01000012">
    <property type="protein sequence ID" value="CZS92402.1"/>
    <property type="molecule type" value="Genomic_DNA"/>
</dbReference>
<protein>
    <submittedName>
        <fullName evidence="1">Uncharacterized protein</fullName>
    </submittedName>
</protein>
<organism evidence="1 2">
    <name type="scientific">Rhynchosporium agropyri</name>
    <dbReference type="NCBI Taxonomy" id="914238"/>
    <lineage>
        <taxon>Eukaryota</taxon>
        <taxon>Fungi</taxon>
        <taxon>Dikarya</taxon>
        <taxon>Ascomycota</taxon>
        <taxon>Pezizomycotina</taxon>
        <taxon>Leotiomycetes</taxon>
        <taxon>Helotiales</taxon>
        <taxon>Ploettnerulaceae</taxon>
        <taxon>Rhynchosporium</taxon>
    </lineage>
</organism>
<gene>
    <name evidence="1" type="ORF">RAG0_02844</name>
</gene>
<name>A0A1E1K330_9HELO</name>
<accession>A0A1E1K330</accession>
<keyword evidence="2" id="KW-1185">Reference proteome</keyword>
<reference evidence="2" key="1">
    <citation type="submission" date="2016-03" db="EMBL/GenBank/DDBJ databases">
        <authorList>
            <person name="Guldener U."/>
        </authorList>
    </citation>
    <scope>NUCLEOTIDE SEQUENCE [LARGE SCALE GENOMIC DNA]</scope>
    <source>
        <strain evidence="2">04CH-RAC-A.6.1</strain>
    </source>
</reference>
<sequence length="135" mass="15449">MGLKIHTENRINTILITTFVYGRSQEQEIIGHWEWNDLAPNANWYNDIILPAFRENATSRSLEEETSGLLAAMNQLSFHDNSDPCDSTHHYYGDSDSSGDGTTHYFDEKLQYDTDDEVEEANAADDMLKIIEGDW</sequence>
<dbReference type="AlphaFoldDB" id="A0A1E1K330"/>
<proteinExistence type="predicted"/>